<accession>A0A256LDA5</accession>
<comment type="caution">
    <text evidence="1">The sequence shown here is derived from an EMBL/GenBank/DDBJ whole genome shotgun (WGS) entry which is preliminary data.</text>
</comment>
<name>A0A256LDA5_9LACO</name>
<dbReference type="InterPro" id="IPR021352">
    <property type="entry name" value="DUF2971"/>
</dbReference>
<gene>
    <name evidence="1" type="ORF">CBF70_06970</name>
</gene>
<evidence type="ECO:0000313" key="1">
    <source>
        <dbReference type="EMBL" id="OYR91280.1"/>
    </source>
</evidence>
<reference evidence="1 2" key="1">
    <citation type="submission" date="2017-04" db="EMBL/GenBank/DDBJ databases">
        <authorList>
            <person name="Afonso C.L."/>
            <person name="Miller P.J."/>
            <person name="Scott M.A."/>
            <person name="Spackman E."/>
            <person name="Goraichik I."/>
            <person name="Dimitrov K.M."/>
            <person name="Suarez D.L."/>
            <person name="Swayne D.E."/>
        </authorList>
    </citation>
    <scope>NUCLEOTIDE SEQUENCE [LARGE SCALE GENOMIC DNA]</scope>
    <source>
        <strain evidence="1 2">609q</strain>
    </source>
</reference>
<feature type="non-terminal residue" evidence="1">
    <location>
        <position position="1"/>
    </location>
</feature>
<sequence length="350" mass="40999">IILGSKEVRDIAQSVNKIMSNLMVKSEYFSSKDKSLLGQYTTIDHLCDLIKPIENKASEESEKPSLRLSNLQQMNDPMEGKVLEECFPMIIEKARYKNNMHETENNDKKINTANSGIFISSATSSLDNLPMWKQYADNASGISLAYKNTYLSKILNNTDVKLYRVCYIVPSIIVDNFKMLEKLIATKEAKENIYNLYISKIEEDDDLDSIIFDINKNLSKIFKNLRTIDYRIKEDKQNIKLNRSDFRRAIKCIRALRYLFKDQYYAYENEFRLVRDLGNDTDGITYDKRRTTDHPVPFLRTYIYERGKKVRVEYDKVILGPKCLDSDYVSPYIKYCNRSLDIYNSDISYR</sequence>
<organism evidence="1 2">
    <name type="scientific">Lactobacillus taiwanensis</name>
    <dbReference type="NCBI Taxonomy" id="508451"/>
    <lineage>
        <taxon>Bacteria</taxon>
        <taxon>Bacillati</taxon>
        <taxon>Bacillota</taxon>
        <taxon>Bacilli</taxon>
        <taxon>Lactobacillales</taxon>
        <taxon>Lactobacillaceae</taxon>
        <taxon>Lactobacillus</taxon>
    </lineage>
</organism>
<reference evidence="1 2" key="2">
    <citation type="submission" date="2017-09" db="EMBL/GenBank/DDBJ databases">
        <title>Tripartite evolution among Lactobacillus johnsonii, Lactobacillus taiwanensis, Lactobacillus reuteri and their rodent host.</title>
        <authorList>
            <person name="Wang T."/>
            <person name="Knowles S."/>
            <person name="Cheng C."/>
        </authorList>
    </citation>
    <scope>NUCLEOTIDE SEQUENCE [LARGE SCALE GENOMIC DNA]</scope>
    <source>
        <strain evidence="1 2">609q</strain>
    </source>
</reference>
<proteinExistence type="predicted"/>
<protein>
    <recommendedName>
        <fullName evidence="3">DUF2971 domain-containing protein</fullName>
    </recommendedName>
</protein>
<evidence type="ECO:0008006" key="3">
    <source>
        <dbReference type="Google" id="ProtNLM"/>
    </source>
</evidence>
<dbReference type="RefSeq" id="WP_143464550.1">
    <property type="nucleotide sequence ID" value="NZ_NGNX01000025.1"/>
</dbReference>
<dbReference type="AlphaFoldDB" id="A0A256LDA5"/>
<evidence type="ECO:0000313" key="2">
    <source>
        <dbReference type="Proteomes" id="UP000215828"/>
    </source>
</evidence>
<dbReference type="Pfam" id="PF11185">
    <property type="entry name" value="DUF2971"/>
    <property type="match status" value="1"/>
</dbReference>
<dbReference type="EMBL" id="NGNX01000025">
    <property type="protein sequence ID" value="OYR91280.1"/>
    <property type="molecule type" value="Genomic_DNA"/>
</dbReference>
<dbReference type="Proteomes" id="UP000215828">
    <property type="component" value="Unassembled WGS sequence"/>
</dbReference>